<dbReference type="InterPro" id="IPR013783">
    <property type="entry name" value="Ig-like_fold"/>
</dbReference>
<evidence type="ECO:0000256" key="1">
    <source>
        <dbReference type="SAM" id="Phobius"/>
    </source>
</evidence>
<dbReference type="Pfam" id="PF13895">
    <property type="entry name" value="Ig_2"/>
    <property type="match status" value="1"/>
</dbReference>
<dbReference type="PANTHER" id="PTHR46484">
    <property type="entry name" value="SI:CH211-171H4.5-RELATED"/>
    <property type="match status" value="1"/>
</dbReference>
<reference evidence="3" key="2">
    <citation type="submission" date="2025-09" db="UniProtKB">
        <authorList>
            <consortium name="Ensembl"/>
        </authorList>
    </citation>
    <scope>IDENTIFICATION</scope>
</reference>
<dbReference type="GeneTree" id="ENSGT01150000286924"/>
<reference evidence="3" key="1">
    <citation type="submission" date="2025-08" db="UniProtKB">
        <authorList>
            <consortium name="Ensembl"/>
        </authorList>
    </citation>
    <scope>IDENTIFICATION</scope>
</reference>
<dbReference type="PROSITE" id="PS50835">
    <property type="entry name" value="IG_LIKE"/>
    <property type="match status" value="2"/>
</dbReference>
<keyword evidence="1" id="KW-1133">Transmembrane helix</keyword>
<dbReference type="Ensembl" id="ENSCCRT00000011530.2">
    <property type="protein sequence ID" value="ENSCCRP00000010555.2"/>
    <property type="gene ID" value="ENSCCRG00000019429.2"/>
</dbReference>
<evidence type="ECO:0000259" key="2">
    <source>
        <dbReference type="PROSITE" id="PS50835"/>
    </source>
</evidence>
<feature type="transmembrane region" description="Helical" evidence="1">
    <location>
        <begin position="337"/>
        <end position="365"/>
    </location>
</feature>
<dbReference type="SMART" id="SM00409">
    <property type="entry name" value="IG"/>
    <property type="match status" value="3"/>
</dbReference>
<dbReference type="PANTHER" id="PTHR46484:SF8">
    <property type="entry name" value="B-CELL RECEPTOR CD22-LIKE-RELATED"/>
    <property type="match status" value="1"/>
</dbReference>
<keyword evidence="4" id="KW-1185">Reference proteome</keyword>
<feature type="domain" description="Ig-like" evidence="2">
    <location>
        <begin position="154"/>
        <end position="186"/>
    </location>
</feature>
<dbReference type="InterPro" id="IPR007110">
    <property type="entry name" value="Ig-like_dom"/>
</dbReference>
<evidence type="ECO:0000313" key="3">
    <source>
        <dbReference type="Ensembl" id="ENSCCRP00000010555.2"/>
    </source>
</evidence>
<dbReference type="Proteomes" id="UP001108240">
    <property type="component" value="Unplaced"/>
</dbReference>
<proteinExistence type="predicted"/>
<evidence type="ECO:0000313" key="4">
    <source>
        <dbReference type="Proteomes" id="UP001108240"/>
    </source>
</evidence>
<dbReference type="InterPro" id="IPR036179">
    <property type="entry name" value="Ig-like_dom_sf"/>
</dbReference>
<dbReference type="Gene3D" id="2.60.40.10">
    <property type="entry name" value="Immunoglobulins"/>
    <property type="match status" value="3"/>
</dbReference>
<sequence length="430" mass="47782">MKNYLSSSQMTLRMFAADLLVLSSILSAAWCLSVLNVSVPKTLNSTSGSCLLIPCLFNISKEKENILDSSPGGTWRRGSLWSLYDTDGFTIAHRQKEPVMEVVGDLRQKNCTSVMRNLTSLHSDRYYFRIQAVNFSVTGTTAVHINVSESVAEPNVTVPVLREGEEVNLTCTVPAPCPSHPPNVTWAPALGGDVTQRTHLNADGTQSVSAILNFVPSVHHHELKVNCVSVLPLHRENRPLLSHKVVILNVEYPPKETWISLTGLVWLGDNVTLTCQSKANPPAVHRWFMKRAGVEEELSISRVLSFTAAHENTGEYICEAQNLYGAMNSTNLQITVLGISFTAFLSIWAVFLLFKFALVAILILMTYRRCKEPMRSETSQDQNVCVNVSASAVKNQQLQSKPCEDEDNCIINPEHTFKHDLPDEYTYGNC</sequence>
<name>A0A8C0YJ25_CYPCA</name>
<protein>
    <recommendedName>
        <fullName evidence="2">Ig-like domain-containing protein</fullName>
    </recommendedName>
</protein>
<organism evidence="3 4">
    <name type="scientific">Cyprinus carpio carpio</name>
    <dbReference type="NCBI Taxonomy" id="630221"/>
    <lineage>
        <taxon>Eukaryota</taxon>
        <taxon>Metazoa</taxon>
        <taxon>Chordata</taxon>
        <taxon>Craniata</taxon>
        <taxon>Vertebrata</taxon>
        <taxon>Euteleostomi</taxon>
        <taxon>Actinopterygii</taxon>
        <taxon>Neopterygii</taxon>
        <taxon>Teleostei</taxon>
        <taxon>Ostariophysi</taxon>
        <taxon>Cypriniformes</taxon>
        <taxon>Cyprinidae</taxon>
        <taxon>Cyprininae</taxon>
        <taxon>Cyprinus</taxon>
    </lineage>
</organism>
<keyword evidence="1" id="KW-0472">Membrane</keyword>
<keyword evidence="1" id="KW-0812">Transmembrane</keyword>
<accession>A0A8C0YJ25</accession>
<dbReference type="InterPro" id="IPR003599">
    <property type="entry name" value="Ig_sub"/>
</dbReference>
<dbReference type="SUPFAM" id="SSF48726">
    <property type="entry name" value="Immunoglobulin"/>
    <property type="match status" value="2"/>
</dbReference>
<feature type="domain" description="Ig-like" evidence="2">
    <location>
        <begin position="254"/>
        <end position="335"/>
    </location>
</feature>
<dbReference type="AlphaFoldDB" id="A0A8C0YJ25"/>